<feature type="compositionally biased region" description="Polar residues" evidence="1">
    <location>
        <begin position="167"/>
        <end position="184"/>
    </location>
</feature>
<dbReference type="InterPro" id="IPR018253">
    <property type="entry name" value="DnaJ_domain_CS"/>
</dbReference>
<organism evidence="3 4">
    <name type="scientific">Taxus chinensis</name>
    <name type="common">Chinese yew</name>
    <name type="synonym">Taxus wallichiana var. chinensis</name>
    <dbReference type="NCBI Taxonomy" id="29808"/>
    <lineage>
        <taxon>Eukaryota</taxon>
        <taxon>Viridiplantae</taxon>
        <taxon>Streptophyta</taxon>
        <taxon>Embryophyta</taxon>
        <taxon>Tracheophyta</taxon>
        <taxon>Spermatophyta</taxon>
        <taxon>Pinopsida</taxon>
        <taxon>Pinidae</taxon>
        <taxon>Conifers II</taxon>
        <taxon>Cupressales</taxon>
        <taxon>Taxaceae</taxon>
        <taxon>Taxus</taxon>
    </lineage>
</organism>
<proteinExistence type="predicted"/>
<reference evidence="3 4" key="1">
    <citation type="journal article" date="2021" name="Nat. Plants">
        <title>The Taxus genome provides insights into paclitaxel biosynthesis.</title>
        <authorList>
            <person name="Xiong X."/>
            <person name="Gou J."/>
            <person name="Liao Q."/>
            <person name="Li Y."/>
            <person name="Zhou Q."/>
            <person name="Bi G."/>
            <person name="Li C."/>
            <person name="Du R."/>
            <person name="Wang X."/>
            <person name="Sun T."/>
            <person name="Guo L."/>
            <person name="Liang H."/>
            <person name="Lu P."/>
            <person name="Wu Y."/>
            <person name="Zhang Z."/>
            <person name="Ro D.K."/>
            <person name="Shang Y."/>
            <person name="Huang S."/>
            <person name="Yan J."/>
        </authorList>
    </citation>
    <scope>NUCLEOTIDE SEQUENCE [LARGE SCALE GENOMIC DNA]</scope>
    <source>
        <strain evidence="3">Ta-2019</strain>
    </source>
</reference>
<dbReference type="PANTHER" id="PTHR44137">
    <property type="entry name" value="BNAC03G44070D PROTEIN"/>
    <property type="match status" value="1"/>
</dbReference>
<evidence type="ECO:0000313" key="4">
    <source>
        <dbReference type="Proteomes" id="UP000824469"/>
    </source>
</evidence>
<feature type="domain" description="J" evidence="2">
    <location>
        <begin position="66"/>
        <end position="133"/>
    </location>
</feature>
<dbReference type="PROSITE" id="PS00636">
    <property type="entry name" value="DNAJ_1"/>
    <property type="match status" value="1"/>
</dbReference>
<evidence type="ECO:0000256" key="1">
    <source>
        <dbReference type="SAM" id="MobiDB-lite"/>
    </source>
</evidence>
<comment type="caution">
    <text evidence="3">The sequence shown here is derived from an EMBL/GenBank/DDBJ whole genome shotgun (WGS) entry which is preliminary data.</text>
</comment>
<name>A0AA38L881_TAXCH</name>
<dbReference type="PANTHER" id="PTHR44137:SF32">
    <property type="entry name" value="DNAJ HEAT SHOCK AMINO-TERMINAL DOMAIN PROTEIN"/>
    <property type="match status" value="1"/>
</dbReference>
<dbReference type="SMART" id="SM00271">
    <property type="entry name" value="DnaJ"/>
    <property type="match status" value="1"/>
</dbReference>
<evidence type="ECO:0000313" key="3">
    <source>
        <dbReference type="EMBL" id="KAH9315454.1"/>
    </source>
</evidence>
<dbReference type="OMA" id="CYMQYEY"/>
<dbReference type="InterPro" id="IPR001623">
    <property type="entry name" value="DnaJ_domain"/>
</dbReference>
<feature type="compositionally biased region" description="Basic residues" evidence="1">
    <location>
        <begin position="148"/>
        <end position="160"/>
    </location>
</feature>
<accession>A0AA38L881</accession>
<dbReference type="Proteomes" id="UP000824469">
    <property type="component" value="Unassembled WGS sequence"/>
</dbReference>
<dbReference type="Gene3D" id="1.10.287.110">
    <property type="entry name" value="DnaJ domain"/>
    <property type="match status" value="1"/>
</dbReference>
<dbReference type="PROSITE" id="PS50076">
    <property type="entry name" value="DNAJ_2"/>
    <property type="match status" value="1"/>
</dbReference>
<dbReference type="AlphaFoldDB" id="A0AA38L881"/>
<keyword evidence="4" id="KW-1185">Reference proteome</keyword>
<dbReference type="Pfam" id="PF00226">
    <property type="entry name" value="DnaJ"/>
    <property type="match status" value="1"/>
</dbReference>
<dbReference type="PRINTS" id="PR00625">
    <property type="entry name" value="JDOMAIN"/>
</dbReference>
<dbReference type="InterPro" id="IPR056988">
    <property type="entry name" value="Zn_ribbon_pln"/>
</dbReference>
<evidence type="ECO:0000259" key="2">
    <source>
        <dbReference type="PROSITE" id="PS50076"/>
    </source>
</evidence>
<dbReference type="Pfam" id="PF23551">
    <property type="entry name" value="Zn_ribbon_20"/>
    <property type="match status" value="1"/>
</dbReference>
<feature type="non-terminal residue" evidence="3">
    <location>
        <position position="277"/>
    </location>
</feature>
<dbReference type="InterPro" id="IPR036869">
    <property type="entry name" value="J_dom_sf"/>
</dbReference>
<dbReference type="SUPFAM" id="SSF46565">
    <property type="entry name" value="Chaperone J-domain"/>
    <property type="match status" value="1"/>
</dbReference>
<dbReference type="EMBL" id="JAHRHJ020000005">
    <property type="protein sequence ID" value="KAH9315454.1"/>
    <property type="molecule type" value="Genomic_DNA"/>
</dbReference>
<dbReference type="CDD" id="cd06257">
    <property type="entry name" value="DnaJ"/>
    <property type="match status" value="1"/>
</dbReference>
<feature type="region of interest" description="Disordered" evidence="1">
    <location>
        <begin position="129"/>
        <end position="184"/>
    </location>
</feature>
<gene>
    <name evidence="3" type="ORF">KI387_024081</name>
</gene>
<sequence length="277" mass="31052">MECNKDEAERAVEIAQRKLGCKDLEGARKFAVKAQQLYPPLSALSQLMPILDVLLAAHHTINGEMDWYAILQLDHINVMADDSLVKKQYRKLALLLHPDKNKFPGSESAFKLIVEAWAVLSDKIRRAIYDQKRKPNSHSKTRPLNPKKPPKKRASPKRKPPANASSNGIPNNTTSTAAPNPPQQNKSTNFWTACHYCGMQYEYLRVYENKNLLCRNCQKPFLALEAAAIPLSAMSNFNPSCYPWSFVPMGLNNSVPAFGMGLGGFPNGVIPNLNFMW</sequence>
<protein>
    <recommendedName>
        <fullName evidence="2">J domain-containing protein</fullName>
    </recommendedName>
</protein>